<dbReference type="PANTHER" id="PTHR34954:SF3">
    <property type="entry name" value="EXPRESSED PROTEIN"/>
    <property type="match status" value="1"/>
</dbReference>
<dbReference type="PANTHER" id="PTHR34954">
    <property type="entry name" value="EXPRESSED PROTEIN"/>
    <property type="match status" value="1"/>
</dbReference>
<feature type="region of interest" description="Disordered" evidence="1">
    <location>
        <begin position="312"/>
        <end position="333"/>
    </location>
</feature>
<dbReference type="GO" id="GO:0034196">
    <property type="term" value="P:acylglycerol transport"/>
    <property type="evidence" value="ECO:0007669"/>
    <property type="project" value="InterPro"/>
</dbReference>
<dbReference type="EMBL" id="JASFZW010000005">
    <property type="protein sequence ID" value="KAK2078023.1"/>
    <property type="molecule type" value="Genomic_DNA"/>
</dbReference>
<dbReference type="InterPro" id="IPR044160">
    <property type="entry name" value="TGD4-like"/>
</dbReference>
<keyword evidence="3" id="KW-1185">Reference proteome</keyword>
<gene>
    <name evidence="2" type="ORF">QBZ16_003891</name>
</gene>
<dbReference type="Proteomes" id="UP001255856">
    <property type="component" value="Unassembled WGS sequence"/>
</dbReference>
<evidence type="ECO:0000313" key="2">
    <source>
        <dbReference type="EMBL" id="KAK2078023.1"/>
    </source>
</evidence>
<dbReference type="GO" id="GO:0070300">
    <property type="term" value="F:phosphatidic acid binding"/>
    <property type="evidence" value="ECO:0007669"/>
    <property type="project" value="InterPro"/>
</dbReference>
<evidence type="ECO:0000313" key="3">
    <source>
        <dbReference type="Proteomes" id="UP001255856"/>
    </source>
</evidence>
<accession>A0AAD9IGU1</accession>
<dbReference type="GO" id="GO:1990052">
    <property type="term" value="P:ER to chloroplast lipid transport"/>
    <property type="evidence" value="ECO:0007669"/>
    <property type="project" value="InterPro"/>
</dbReference>
<protein>
    <submittedName>
        <fullName evidence="2">Uncharacterized protein</fullName>
    </submittedName>
</protein>
<comment type="caution">
    <text evidence="2">The sequence shown here is derived from an EMBL/GenBank/DDBJ whole genome shotgun (WGS) entry which is preliminary data.</text>
</comment>
<proteinExistence type="predicted"/>
<sequence>MPLVPEGAKPRQDVRASIAGQFWGLETASAASIDGRATLLPCEPVALGPTASTGLSRTQQLIASQALGVPAFPSYSQRDGGVVLDRVLAKVGGRTWWAALGGRLRAQKAVSEGWGRQGAERLQPLRDPDSYALCLRLHWRLARLLTLRALVEARDVRPVLGAARARAAQTQRRLRRLVERARGKAGAQGDASDATLASHALDLEPAWDEARPPPASASYSAHVALPGSHELQARLAVTSEGRDAMGAATTVPLAASLDFCSAPERRDGMQYRLGFHQTLAPATGDGRGPLKASTHVQGAIAVEGETLLWRPGARPRAQAGDPVATEPEGGEAAASLQPYVSPLEPVAAPSLPPDGVPSAPSSIARLDAALGRAVRRLESARAAAAGVDGAVAAEALGRAFQSRPARATLRPYSWFVPGPHLKLNGAIGCLARVPLPTEALRALLASAAQHDAWEPYLRDTSLRVFLSAALSGQLGRFRRRFLDYTAAALRVDLGLASPHVLGALPVAGWPGAGAPLDRHPALALEGQGTWHALSAGVAQQVWGPLRARCDVRFALDPTWLPQDEGQRSTLHGLAATALSVRASRLETVVGLDCVLPGLGGLARLGAWYSPRRGEAMLELHLM</sequence>
<reference evidence="2" key="1">
    <citation type="submission" date="2021-01" db="EMBL/GenBank/DDBJ databases">
        <authorList>
            <person name="Eckstrom K.M.E."/>
        </authorList>
    </citation>
    <scope>NUCLEOTIDE SEQUENCE</scope>
    <source>
        <strain evidence="2">UVCC 0001</strain>
    </source>
</reference>
<evidence type="ECO:0000256" key="1">
    <source>
        <dbReference type="SAM" id="MobiDB-lite"/>
    </source>
</evidence>
<name>A0AAD9IGU1_PROWI</name>
<organism evidence="2 3">
    <name type="scientific">Prototheca wickerhamii</name>
    <dbReference type="NCBI Taxonomy" id="3111"/>
    <lineage>
        <taxon>Eukaryota</taxon>
        <taxon>Viridiplantae</taxon>
        <taxon>Chlorophyta</taxon>
        <taxon>core chlorophytes</taxon>
        <taxon>Trebouxiophyceae</taxon>
        <taxon>Chlorellales</taxon>
        <taxon>Chlorellaceae</taxon>
        <taxon>Prototheca</taxon>
    </lineage>
</organism>
<dbReference type="AlphaFoldDB" id="A0AAD9IGU1"/>